<feature type="active site" description="Nucleophile" evidence="5">
    <location>
        <position position="460"/>
    </location>
</feature>
<comment type="caution">
    <text evidence="8">The sequence shown here is derived from an EMBL/GenBank/DDBJ whole genome shotgun (WGS) entry which is preliminary data.</text>
</comment>
<keyword evidence="3 5" id="KW-0949">S-adenosyl-L-methionine</keyword>
<dbReference type="CDD" id="cd02440">
    <property type="entry name" value="AdoMet_MTases"/>
    <property type="match status" value="2"/>
</dbReference>
<evidence type="ECO:0000259" key="7">
    <source>
        <dbReference type="PROSITE" id="PS51686"/>
    </source>
</evidence>
<dbReference type="InterPro" id="IPR001678">
    <property type="entry name" value="MeTrfase_RsmB-F_NOP2_dom"/>
</dbReference>
<dbReference type="Gene3D" id="3.40.50.150">
    <property type="entry name" value="Vaccinia Virus protein VP39"/>
    <property type="match status" value="2"/>
</dbReference>
<dbReference type="InterPro" id="IPR049560">
    <property type="entry name" value="MeTrfase_RsmB-F_NOP2_cat"/>
</dbReference>
<keyword evidence="4 5" id="KW-0694">RNA-binding</keyword>
<proteinExistence type="inferred from homology"/>
<dbReference type="InterPro" id="IPR015947">
    <property type="entry name" value="PUA-like_sf"/>
</dbReference>
<accession>A0A250WVE9</accession>
<dbReference type="GO" id="GO:0008173">
    <property type="term" value="F:RNA methyltransferase activity"/>
    <property type="evidence" value="ECO:0007669"/>
    <property type="project" value="InterPro"/>
</dbReference>
<evidence type="ECO:0000313" key="9">
    <source>
        <dbReference type="Proteomes" id="UP000232323"/>
    </source>
</evidence>
<dbReference type="AlphaFoldDB" id="A0A250WVE9"/>
<dbReference type="PROSITE" id="PS51686">
    <property type="entry name" value="SAM_MT_RSMB_NOP"/>
    <property type="match status" value="1"/>
</dbReference>
<evidence type="ECO:0000256" key="2">
    <source>
        <dbReference type="ARBA" id="ARBA00022679"/>
    </source>
</evidence>
<dbReference type="PROSITE" id="PS50890">
    <property type="entry name" value="PUA"/>
    <property type="match status" value="1"/>
</dbReference>
<organism evidence="8 9">
    <name type="scientific">Chlamydomonas eustigma</name>
    <dbReference type="NCBI Taxonomy" id="1157962"/>
    <lineage>
        <taxon>Eukaryota</taxon>
        <taxon>Viridiplantae</taxon>
        <taxon>Chlorophyta</taxon>
        <taxon>core chlorophytes</taxon>
        <taxon>Chlorophyceae</taxon>
        <taxon>CS clade</taxon>
        <taxon>Chlamydomonadales</taxon>
        <taxon>Chlamydomonadaceae</taxon>
        <taxon>Chlamydomonas</taxon>
    </lineage>
</organism>
<evidence type="ECO:0000313" key="8">
    <source>
        <dbReference type="EMBL" id="GAX74807.1"/>
    </source>
</evidence>
<keyword evidence="9" id="KW-1185">Reference proteome</keyword>
<dbReference type="Proteomes" id="UP000232323">
    <property type="component" value="Unassembled WGS sequence"/>
</dbReference>
<feature type="domain" description="SAM-dependent MTase RsmB/NOP-type" evidence="7">
    <location>
        <begin position="151"/>
        <end position="598"/>
    </location>
</feature>
<feature type="binding site" evidence="5">
    <location>
        <position position="410"/>
    </location>
    <ligand>
        <name>S-adenosyl-L-methionine</name>
        <dbReference type="ChEBI" id="CHEBI:59789"/>
    </ligand>
</feature>
<protein>
    <recommendedName>
        <fullName evidence="7">SAM-dependent MTase RsmB/NOP-type domain-containing protein</fullName>
    </recommendedName>
</protein>
<feature type="binding site" evidence="5">
    <location>
        <position position="267"/>
    </location>
    <ligand>
        <name>S-adenosyl-L-methionine</name>
        <dbReference type="ChEBI" id="CHEBI:59789"/>
    </ligand>
</feature>
<dbReference type="Pfam" id="PF01189">
    <property type="entry name" value="Methyltr_RsmB-F"/>
    <property type="match status" value="2"/>
</dbReference>
<dbReference type="GO" id="GO:0001510">
    <property type="term" value="P:RNA methylation"/>
    <property type="evidence" value="ECO:0007669"/>
    <property type="project" value="InterPro"/>
</dbReference>
<keyword evidence="1 5" id="KW-0489">Methyltransferase</keyword>
<dbReference type="SUPFAM" id="SSF53335">
    <property type="entry name" value="S-adenosyl-L-methionine-dependent methyltransferases"/>
    <property type="match status" value="1"/>
</dbReference>
<feature type="region of interest" description="Disordered" evidence="6">
    <location>
        <begin position="316"/>
        <end position="369"/>
    </location>
</feature>
<feature type="binding site" evidence="5">
    <location>
        <position position="294"/>
    </location>
    <ligand>
        <name>S-adenosyl-L-methionine</name>
        <dbReference type="ChEBI" id="CHEBI:59789"/>
    </ligand>
</feature>
<name>A0A250WVE9_9CHLO</name>
<evidence type="ECO:0000256" key="5">
    <source>
        <dbReference type="PROSITE-ProRule" id="PRU01023"/>
    </source>
</evidence>
<feature type="compositionally biased region" description="Basic and acidic residues" evidence="6">
    <location>
        <begin position="345"/>
        <end position="363"/>
    </location>
</feature>
<dbReference type="InterPro" id="IPR029063">
    <property type="entry name" value="SAM-dependent_MTases_sf"/>
</dbReference>
<dbReference type="OrthoDB" id="260824at2759"/>
<dbReference type="STRING" id="1157962.A0A250WVE9"/>
<dbReference type="InterPro" id="IPR023267">
    <property type="entry name" value="RCMT"/>
</dbReference>
<feature type="binding site" evidence="5">
    <location>
        <begin position="243"/>
        <end position="249"/>
    </location>
    <ligand>
        <name>S-adenosyl-L-methionine</name>
        <dbReference type="ChEBI" id="CHEBI:59789"/>
    </ligand>
</feature>
<evidence type="ECO:0000256" key="3">
    <source>
        <dbReference type="ARBA" id="ARBA00022691"/>
    </source>
</evidence>
<dbReference type="Gene3D" id="2.30.130.10">
    <property type="entry name" value="PUA domain"/>
    <property type="match status" value="1"/>
</dbReference>
<evidence type="ECO:0000256" key="4">
    <source>
        <dbReference type="ARBA" id="ARBA00022884"/>
    </source>
</evidence>
<evidence type="ECO:0000256" key="6">
    <source>
        <dbReference type="SAM" id="MobiDB-lite"/>
    </source>
</evidence>
<dbReference type="EMBL" id="BEGY01000009">
    <property type="protein sequence ID" value="GAX74807.1"/>
    <property type="molecule type" value="Genomic_DNA"/>
</dbReference>
<keyword evidence="2 5" id="KW-0808">Transferase</keyword>
<dbReference type="PANTHER" id="PTHR22807">
    <property type="entry name" value="NOP2 YEAST -RELATED NOL1/NOP2/FMU SUN DOMAIN-CONTAINING"/>
    <property type="match status" value="1"/>
</dbReference>
<dbReference type="InterPro" id="IPR036974">
    <property type="entry name" value="PUA_sf"/>
</dbReference>
<dbReference type="SUPFAM" id="SSF88697">
    <property type="entry name" value="PUA domain-like"/>
    <property type="match status" value="1"/>
</dbReference>
<dbReference type="PANTHER" id="PTHR22807:SF34">
    <property type="entry name" value="TRNA (CYTOSINE(72)-C(5))-METHYLTRANSFERASE NSUN6"/>
    <property type="match status" value="1"/>
</dbReference>
<evidence type="ECO:0000256" key="1">
    <source>
        <dbReference type="ARBA" id="ARBA00022603"/>
    </source>
</evidence>
<dbReference type="PRINTS" id="PR02008">
    <property type="entry name" value="RCMTFAMILY"/>
</dbReference>
<dbReference type="GO" id="GO:0003723">
    <property type="term" value="F:RNA binding"/>
    <property type="evidence" value="ECO:0007669"/>
    <property type="project" value="UniProtKB-UniRule"/>
</dbReference>
<comment type="similarity">
    <text evidence="5">Belongs to the class I-like SAM-binding methyltransferase superfamily. RsmB/NOP family.</text>
</comment>
<reference evidence="8 9" key="1">
    <citation type="submission" date="2017-08" db="EMBL/GenBank/DDBJ databases">
        <title>Acidophilic green algal genome provides insights into adaptation to an acidic environment.</title>
        <authorList>
            <person name="Hirooka S."/>
            <person name="Hirose Y."/>
            <person name="Kanesaki Y."/>
            <person name="Higuchi S."/>
            <person name="Fujiwara T."/>
            <person name="Onuma R."/>
            <person name="Era A."/>
            <person name="Ohbayashi R."/>
            <person name="Uzuka A."/>
            <person name="Nozaki H."/>
            <person name="Yoshikawa H."/>
            <person name="Miyagishima S.Y."/>
        </authorList>
    </citation>
    <scope>NUCLEOTIDE SEQUENCE [LARGE SCALE GENOMIC DNA]</scope>
    <source>
        <strain evidence="8 9">NIES-2499</strain>
    </source>
</reference>
<gene>
    <name evidence="8" type="ORF">CEUSTIGMA_g2254.t1</name>
</gene>
<sequence>MTSRTYNPRIKWADEVQQYLEETLGEEQVASISTALCTPPCCTCLRVNTLKATPQEVLEAVTFQLKGSWNSSLPYIHTHLPAVILPGVGPLAVDYSEIGGKEVVVSRKCGEAVLRGAPVYIPGVLACSPGVEKGDLVAVAMVLERPGSDWCGITRGTIIGSEAWQRAGPPNCTGLYIGVGRSCVGRTEMFRLEQGLAITMHSPVFRVPSAQGLEGKVMFQNLPSLVAAAALAPRPGSRVLDMCAAPGGKTTMIAQLMGDKGEVVALDRSHAKVQEIQSLAQELGITIIKAYKMDATKAVLKQASPHNQVIVTAAPAERDHEDQPSVNGHEATAGLEGGLEGGPDSDEKLGGLGHARKEGSEKILKRRKRKEAASIARGASIPQRGDMENVTSCSSPPGFPPCSFDHVLVDAPCSALGLRPRLLQTASLPYLKQCAVYQRRILDAAVQLLKPGGTLVFSTCTFNPGENESNVRYVLDTYADMHLEQQWPVLGGPGMTEEDRLRAAAAAIRKCDKEMEASIQARSPQPTDAPAMDDSAGNINKTLQQQQQQQQHKSVGESTVMVATRDSGWLSSSEAKLVQRFDPRGDTIGFFVAKFRKKEGLL</sequence>